<dbReference type="GO" id="GO:0003700">
    <property type="term" value="F:DNA-binding transcription factor activity"/>
    <property type="evidence" value="ECO:0007669"/>
    <property type="project" value="TreeGrafter"/>
</dbReference>
<evidence type="ECO:0000313" key="3">
    <source>
        <dbReference type="EMBL" id="MSS16166.1"/>
    </source>
</evidence>
<proteinExistence type="predicted"/>
<dbReference type="Gene3D" id="1.10.260.40">
    <property type="entry name" value="lambda repressor-like DNA-binding domains"/>
    <property type="match status" value="1"/>
</dbReference>
<evidence type="ECO:0000313" key="4">
    <source>
        <dbReference type="Proteomes" id="UP000483362"/>
    </source>
</evidence>
<dbReference type="InterPro" id="IPR001387">
    <property type="entry name" value="Cro/C1-type_HTH"/>
</dbReference>
<dbReference type="Proteomes" id="UP000483362">
    <property type="component" value="Unassembled WGS sequence"/>
</dbReference>
<sequence>MKQYKVVIVFNDGDEINAKVAAWNQTDALQRIMSNKQATEFITSHDDVKNVDITCLGEYKDIPDDPQRFVLSPSQERDGWLVAADRKTNMVFIFMEGAFRESVEYKPLDDMTPLDAAAAMRELGDWLRLYHADMLGGNETASKINRMRVGALVAEARKKQGLTLRELAELSGVSYQNITKIENGKYNVSIDILNKLCATLGLKIDLSGY</sequence>
<accession>A0A6L5XAY5</accession>
<feature type="domain" description="HTH cro/C1-type" evidence="2">
    <location>
        <begin position="153"/>
        <end position="207"/>
    </location>
</feature>
<dbReference type="InterPro" id="IPR050807">
    <property type="entry name" value="TransReg_Diox_bact_type"/>
</dbReference>
<dbReference type="GO" id="GO:0005829">
    <property type="term" value="C:cytosol"/>
    <property type="evidence" value="ECO:0007669"/>
    <property type="project" value="TreeGrafter"/>
</dbReference>
<organism evidence="3 4">
    <name type="scientific">Sodaliphilus pleomorphus</name>
    <dbReference type="NCBI Taxonomy" id="2606626"/>
    <lineage>
        <taxon>Bacteria</taxon>
        <taxon>Pseudomonadati</taxon>
        <taxon>Bacteroidota</taxon>
        <taxon>Bacteroidia</taxon>
        <taxon>Bacteroidales</taxon>
        <taxon>Muribaculaceae</taxon>
        <taxon>Sodaliphilus</taxon>
    </lineage>
</organism>
<dbReference type="RefSeq" id="WP_154328049.1">
    <property type="nucleotide sequence ID" value="NZ_CP045696.1"/>
</dbReference>
<dbReference type="AlphaFoldDB" id="A0A6L5XAY5"/>
<dbReference type="SMART" id="SM00530">
    <property type="entry name" value="HTH_XRE"/>
    <property type="match status" value="1"/>
</dbReference>
<dbReference type="SUPFAM" id="SSF47413">
    <property type="entry name" value="lambda repressor-like DNA-binding domains"/>
    <property type="match status" value="1"/>
</dbReference>
<gene>
    <name evidence="3" type="ORF">FYJ29_00025</name>
</gene>
<dbReference type="PROSITE" id="PS50943">
    <property type="entry name" value="HTH_CROC1"/>
    <property type="match status" value="1"/>
</dbReference>
<keyword evidence="1" id="KW-0238">DNA-binding</keyword>
<protein>
    <submittedName>
        <fullName evidence="3">Helix-turn-helix domain-containing protein</fullName>
    </submittedName>
</protein>
<evidence type="ECO:0000259" key="2">
    <source>
        <dbReference type="PROSITE" id="PS50943"/>
    </source>
</evidence>
<keyword evidence="4" id="KW-1185">Reference proteome</keyword>
<dbReference type="Pfam" id="PF01381">
    <property type="entry name" value="HTH_3"/>
    <property type="match status" value="1"/>
</dbReference>
<dbReference type="GO" id="GO:0003677">
    <property type="term" value="F:DNA binding"/>
    <property type="evidence" value="ECO:0007669"/>
    <property type="project" value="UniProtKB-KW"/>
</dbReference>
<name>A0A6L5XAY5_9BACT</name>
<dbReference type="EMBL" id="VULT01000001">
    <property type="protein sequence ID" value="MSS16166.1"/>
    <property type="molecule type" value="Genomic_DNA"/>
</dbReference>
<reference evidence="3 4" key="1">
    <citation type="submission" date="2019-08" db="EMBL/GenBank/DDBJ databases">
        <title>In-depth cultivation of the pig gut microbiome towards novel bacterial diversity and tailored functional studies.</title>
        <authorList>
            <person name="Wylensek D."/>
            <person name="Hitch T.C.A."/>
            <person name="Clavel T."/>
        </authorList>
    </citation>
    <scope>NUCLEOTIDE SEQUENCE [LARGE SCALE GENOMIC DNA]</scope>
    <source>
        <strain evidence="3 4">Oil-RF-744-WCA-WT-10</strain>
    </source>
</reference>
<evidence type="ECO:0000256" key="1">
    <source>
        <dbReference type="ARBA" id="ARBA00023125"/>
    </source>
</evidence>
<dbReference type="CDD" id="cd00093">
    <property type="entry name" value="HTH_XRE"/>
    <property type="match status" value="1"/>
</dbReference>
<dbReference type="PANTHER" id="PTHR46797:SF1">
    <property type="entry name" value="METHYLPHOSPHONATE SYNTHASE"/>
    <property type="match status" value="1"/>
</dbReference>
<comment type="caution">
    <text evidence="3">The sequence shown here is derived from an EMBL/GenBank/DDBJ whole genome shotgun (WGS) entry which is preliminary data.</text>
</comment>
<dbReference type="PANTHER" id="PTHR46797">
    <property type="entry name" value="HTH-TYPE TRANSCRIPTIONAL REGULATOR"/>
    <property type="match status" value="1"/>
</dbReference>
<dbReference type="InterPro" id="IPR010982">
    <property type="entry name" value="Lambda_DNA-bd_dom_sf"/>
</dbReference>